<comment type="caution">
    <text evidence="1">The sequence shown here is derived from an EMBL/GenBank/DDBJ whole genome shotgun (WGS) entry which is preliminary data.</text>
</comment>
<proteinExistence type="predicted"/>
<dbReference type="SUPFAM" id="SSF142906">
    <property type="entry name" value="YjbR-like"/>
    <property type="match status" value="1"/>
</dbReference>
<evidence type="ECO:0000313" key="1">
    <source>
        <dbReference type="EMBL" id="RKN70592.1"/>
    </source>
</evidence>
<dbReference type="RefSeq" id="WP_120751050.1">
    <property type="nucleotide sequence ID" value="NZ_RBAH01000031.1"/>
</dbReference>
<dbReference type="GO" id="GO:0003677">
    <property type="term" value="F:DNA binding"/>
    <property type="evidence" value="ECO:0007669"/>
    <property type="project" value="UniProtKB-KW"/>
</dbReference>
<dbReference type="InterPro" id="IPR038056">
    <property type="entry name" value="YjbR-like_sf"/>
</dbReference>
<protein>
    <submittedName>
        <fullName evidence="1">MmcQ/YjbR family DNA-binding protein</fullName>
    </submittedName>
</protein>
<dbReference type="Pfam" id="PF04237">
    <property type="entry name" value="YjbR"/>
    <property type="match status" value="1"/>
</dbReference>
<dbReference type="Proteomes" id="UP000282311">
    <property type="component" value="Unassembled WGS sequence"/>
</dbReference>
<organism evidence="1 2">
    <name type="scientific">Paenibacillus ginsengarvi</name>
    <dbReference type="NCBI Taxonomy" id="400777"/>
    <lineage>
        <taxon>Bacteria</taxon>
        <taxon>Bacillati</taxon>
        <taxon>Bacillota</taxon>
        <taxon>Bacilli</taxon>
        <taxon>Bacillales</taxon>
        <taxon>Paenibacillaceae</taxon>
        <taxon>Paenibacillus</taxon>
    </lineage>
</organism>
<sequence>MSGESVQPVKSEQEIQSKVNEIVGGYPEVSIVRDGFHSILFKVRKKSFVRIAGDQNNGYFLCFKSTLENQEILIRQATYWKTAYFGQYGWVSTWANQPDSGEELKPLLFEAYCLSAPQSLVKPFIQK</sequence>
<keyword evidence="2" id="KW-1185">Reference proteome</keyword>
<gene>
    <name evidence="1" type="ORF">D7M11_30450</name>
</gene>
<dbReference type="InterPro" id="IPR058532">
    <property type="entry name" value="YjbR/MT2646/Rv2570-like"/>
</dbReference>
<accession>A0A3B0BD31</accession>
<keyword evidence="1" id="KW-0238">DNA-binding</keyword>
<reference evidence="1 2" key="1">
    <citation type="journal article" date="2007" name="Int. J. Syst. Evol. Microbiol.">
        <title>Paenibacillus ginsengarvi sp. nov., isolated from soil from ginseng cultivation.</title>
        <authorList>
            <person name="Yoon M.H."/>
            <person name="Ten L.N."/>
            <person name="Im W.T."/>
        </authorList>
    </citation>
    <scope>NUCLEOTIDE SEQUENCE [LARGE SCALE GENOMIC DNA]</scope>
    <source>
        <strain evidence="1 2">KCTC 13059</strain>
    </source>
</reference>
<dbReference type="EMBL" id="RBAH01000031">
    <property type="protein sequence ID" value="RKN70592.1"/>
    <property type="molecule type" value="Genomic_DNA"/>
</dbReference>
<dbReference type="Gene3D" id="3.90.1150.30">
    <property type="match status" value="1"/>
</dbReference>
<name>A0A3B0BD31_9BACL</name>
<evidence type="ECO:0000313" key="2">
    <source>
        <dbReference type="Proteomes" id="UP000282311"/>
    </source>
</evidence>
<dbReference type="OrthoDB" id="277063at2"/>
<dbReference type="AlphaFoldDB" id="A0A3B0BD31"/>